<dbReference type="PROSITE" id="PS51123">
    <property type="entry name" value="OMPA_2"/>
    <property type="match status" value="1"/>
</dbReference>
<proteinExistence type="inferred from homology"/>
<dbReference type="InterPro" id="IPR036737">
    <property type="entry name" value="OmpA-like_sf"/>
</dbReference>
<dbReference type="InterPro" id="IPR006690">
    <property type="entry name" value="OMPA-like_CS"/>
</dbReference>
<evidence type="ECO:0000256" key="5">
    <source>
        <dbReference type="ARBA" id="ARBA00022692"/>
    </source>
</evidence>
<dbReference type="GO" id="GO:0006811">
    <property type="term" value="P:monoatomic ion transport"/>
    <property type="evidence" value="ECO:0007669"/>
    <property type="project" value="UniProtKB-KW"/>
</dbReference>
<dbReference type="SUPFAM" id="SSF56925">
    <property type="entry name" value="OMPA-like"/>
    <property type="match status" value="1"/>
</dbReference>
<reference evidence="13 14" key="1">
    <citation type="submission" date="2018-01" db="EMBL/GenBank/DDBJ databases">
        <title>Whole genome sequencing of Histamine producing bacteria.</title>
        <authorList>
            <person name="Butler K."/>
        </authorList>
    </citation>
    <scope>NUCLEOTIDE SEQUENCE [LARGE SCALE GENOMIC DNA]</scope>
    <source>
        <strain evidence="13 14">DSM 100436</strain>
    </source>
</reference>
<dbReference type="GO" id="GO:0015288">
    <property type="term" value="F:porin activity"/>
    <property type="evidence" value="ECO:0007669"/>
    <property type="project" value="UniProtKB-KW"/>
</dbReference>
<dbReference type="InterPro" id="IPR011250">
    <property type="entry name" value="OMP/PagP_B-barrel"/>
</dbReference>
<feature type="chain" id="PRO_5015412318" description="OmpA-like domain-containing protein" evidence="11">
    <location>
        <begin position="21"/>
        <end position="328"/>
    </location>
</feature>
<accession>A0A2T3NZT7</accession>
<keyword evidence="14" id="KW-1185">Reference proteome</keyword>
<dbReference type="PANTHER" id="PTHR30329">
    <property type="entry name" value="STATOR ELEMENT OF FLAGELLAR MOTOR COMPLEX"/>
    <property type="match status" value="1"/>
</dbReference>
<evidence type="ECO:0000256" key="6">
    <source>
        <dbReference type="ARBA" id="ARBA00023065"/>
    </source>
</evidence>
<dbReference type="Gene3D" id="3.30.1330.60">
    <property type="entry name" value="OmpA-like domain"/>
    <property type="match status" value="1"/>
</dbReference>
<evidence type="ECO:0000313" key="14">
    <source>
        <dbReference type="Proteomes" id="UP000241771"/>
    </source>
</evidence>
<protein>
    <recommendedName>
        <fullName evidence="12">OmpA-like domain-containing protein</fullName>
    </recommendedName>
</protein>
<name>A0A2T3NZT7_9GAMM</name>
<keyword evidence="4" id="KW-1134">Transmembrane beta strand</keyword>
<dbReference type="GO" id="GO:0046930">
    <property type="term" value="C:pore complex"/>
    <property type="evidence" value="ECO:0007669"/>
    <property type="project" value="UniProtKB-KW"/>
</dbReference>
<keyword evidence="11" id="KW-0732">Signal</keyword>
<dbReference type="Pfam" id="PF00691">
    <property type="entry name" value="OmpA"/>
    <property type="match status" value="1"/>
</dbReference>
<dbReference type="EMBL" id="PYMA01000001">
    <property type="protein sequence ID" value="PSW21793.1"/>
    <property type="molecule type" value="Genomic_DNA"/>
</dbReference>
<keyword evidence="8 10" id="KW-0472">Membrane</keyword>
<dbReference type="SUPFAM" id="SSF103088">
    <property type="entry name" value="OmpA-like"/>
    <property type="match status" value="1"/>
</dbReference>
<organism evidence="13 14">
    <name type="scientific">Photobacterium sanctipauli</name>
    <dbReference type="NCBI Taxonomy" id="1342794"/>
    <lineage>
        <taxon>Bacteria</taxon>
        <taxon>Pseudomonadati</taxon>
        <taxon>Pseudomonadota</taxon>
        <taxon>Gammaproteobacteria</taxon>
        <taxon>Vibrionales</taxon>
        <taxon>Vibrionaceae</taxon>
        <taxon>Photobacterium</taxon>
    </lineage>
</organism>
<dbReference type="CDD" id="cd07185">
    <property type="entry name" value="OmpA_C-like"/>
    <property type="match status" value="1"/>
</dbReference>
<dbReference type="Gene3D" id="2.40.160.20">
    <property type="match status" value="1"/>
</dbReference>
<dbReference type="InterPro" id="IPR050330">
    <property type="entry name" value="Bact_OuterMem_StrucFunc"/>
</dbReference>
<dbReference type="InterPro" id="IPR006664">
    <property type="entry name" value="OMP_bac"/>
</dbReference>
<evidence type="ECO:0000256" key="9">
    <source>
        <dbReference type="ARBA" id="ARBA00023237"/>
    </source>
</evidence>
<dbReference type="AlphaFoldDB" id="A0A2T3NZT7"/>
<dbReference type="Pfam" id="PF01389">
    <property type="entry name" value="OmpA_membrane"/>
    <property type="match status" value="1"/>
</dbReference>
<evidence type="ECO:0000256" key="1">
    <source>
        <dbReference type="ARBA" id="ARBA00004571"/>
    </source>
</evidence>
<comment type="caution">
    <text evidence="13">The sequence shown here is derived from an EMBL/GenBank/DDBJ whole genome shotgun (WGS) entry which is preliminary data.</text>
</comment>
<dbReference type="PROSITE" id="PS01068">
    <property type="entry name" value="OMPA_1"/>
    <property type="match status" value="1"/>
</dbReference>
<dbReference type="InterPro" id="IPR000498">
    <property type="entry name" value="OmpA-like_TM_dom"/>
</dbReference>
<dbReference type="Proteomes" id="UP000241771">
    <property type="component" value="Unassembled WGS sequence"/>
</dbReference>
<keyword evidence="6" id="KW-0406">Ion transport</keyword>
<keyword evidence="3" id="KW-0813">Transport</keyword>
<comment type="similarity">
    <text evidence="2">Belongs to the outer membrane OOP (TC 1.B.6) superfamily. OmpA family.</text>
</comment>
<evidence type="ECO:0000259" key="12">
    <source>
        <dbReference type="PROSITE" id="PS51123"/>
    </source>
</evidence>
<feature type="domain" description="OmpA-like" evidence="12">
    <location>
        <begin position="207"/>
        <end position="325"/>
    </location>
</feature>
<evidence type="ECO:0000256" key="7">
    <source>
        <dbReference type="ARBA" id="ARBA00023114"/>
    </source>
</evidence>
<keyword evidence="5" id="KW-0812">Transmembrane</keyword>
<sequence length="328" mass="35554">MNNVVKLLPLAILISGTLQAATDNPWYVGARIGGTSFDSVEEPLKGQDLDKDDWGGGVFIGYNVNSWFGLEGGYTYLGQADYANDGFEVQGLDFVGKFTYEVSKSFDIYAKAGGFIFDADNGVNNQDESGVSATAGVGAEYYFSDNLSARLEYQYYNQVGDKGANKPGESDVHFYGLGLVYHWGAPAPVAIIEPEPEPMPEPAPQPQVVQIEAVSATLPFAFDSDALTQADIDLLQPVAQQLVDYPNTQLYVVGHTDSRGSEEYNQTLSEERAAVVAGYVGTHFGIDKSRIVAQGKGELEPVAPNDTEEGRAKNRRVEVFVPGFEMTK</sequence>
<keyword evidence="9" id="KW-0998">Cell outer membrane</keyword>
<comment type="subcellular location">
    <subcellularLocation>
        <location evidence="1">Cell outer membrane</location>
        <topology evidence="1">Multi-pass membrane protein</topology>
    </subcellularLocation>
</comment>
<dbReference type="GO" id="GO:0009279">
    <property type="term" value="C:cell outer membrane"/>
    <property type="evidence" value="ECO:0007669"/>
    <property type="project" value="UniProtKB-SubCell"/>
</dbReference>
<feature type="signal peptide" evidence="11">
    <location>
        <begin position="1"/>
        <end position="20"/>
    </location>
</feature>
<dbReference type="RefSeq" id="WP_107271433.1">
    <property type="nucleotide sequence ID" value="NZ_PYMA01000001.1"/>
</dbReference>
<dbReference type="PANTHER" id="PTHR30329:SF21">
    <property type="entry name" value="LIPOPROTEIN YIAD-RELATED"/>
    <property type="match status" value="1"/>
</dbReference>
<evidence type="ECO:0000313" key="13">
    <source>
        <dbReference type="EMBL" id="PSW21793.1"/>
    </source>
</evidence>
<evidence type="ECO:0000256" key="2">
    <source>
        <dbReference type="ARBA" id="ARBA00005710"/>
    </source>
</evidence>
<evidence type="ECO:0000256" key="8">
    <source>
        <dbReference type="ARBA" id="ARBA00023136"/>
    </source>
</evidence>
<dbReference type="PRINTS" id="PR01021">
    <property type="entry name" value="OMPADOMAIN"/>
</dbReference>
<evidence type="ECO:0000256" key="11">
    <source>
        <dbReference type="SAM" id="SignalP"/>
    </source>
</evidence>
<evidence type="ECO:0000256" key="4">
    <source>
        <dbReference type="ARBA" id="ARBA00022452"/>
    </source>
</evidence>
<evidence type="ECO:0000256" key="3">
    <source>
        <dbReference type="ARBA" id="ARBA00022448"/>
    </source>
</evidence>
<keyword evidence="7" id="KW-0626">Porin</keyword>
<gene>
    <name evidence="13" type="ORF">C9I98_00560</name>
</gene>
<dbReference type="InterPro" id="IPR006665">
    <property type="entry name" value="OmpA-like"/>
</dbReference>
<evidence type="ECO:0000256" key="10">
    <source>
        <dbReference type="PROSITE-ProRule" id="PRU00473"/>
    </source>
</evidence>